<keyword evidence="2" id="KW-0472">Membrane</keyword>
<dbReference type="EMBL" id="JAUUCC010000101">
    <property type="protein sequence ID" value="MEE2054238.1"/>
    <property type="molecule type" value="Genomic_DNA"/>
</dbReference>
<dbReference type="RefSeq" id="WP_330161101.1">
    <property type="nucleotide sequence ID" value="NZ_BAAAJA010000019.1"/>
</dbReference>
<feature type="transmembrane region" description="Helical" evidence="2">
    <location>
        <begin position="377"/>
        <end position="407"/>
    </location>
</feature>
<feature type="chain" id="PRO_5045922706" evidence="3">
    <location>
        <begin position="37"/>
        <end position="769"/>
    </location>
</feature>
<name>A0ABU7KY46_9ACTN</name>
<feature type="transmembrane region" description="Helical" evidence="2">
    <location>
        <begin position="705"/>
        <end position="722"/>
    </location>
</feature>
<feature type="region of interest" description="Disordered" evidence="1">
    <location>
        <begin position="226"/>
        <end position="256"/>
    </location>
</feature>
<feature type="region of interest" description="Disordered" evidence="1">
    <location>
        <begin position="39"/>
        <end position="64"/>
    </location>
</feature>
<sequence length="769" mass="79757">MPRRLVTRTAARWGARLGPLVLSGAVLLCAAAPAAAAEPRTPAASASAEAPRTGSGPDLTDRRDGPVVLVGVPGLLWQDVTPEHTPTLWGMAEDGAIGNVSIRSATSRTCPTDGWLSVSAGQRALSERERFTVCEAAPEPEGDGSGAVVPGFDSYVRLNERSAFSAPVGLLGETVRDSGGTTLAAGPGAALGVADASGRVDHYADGPLDLTTERLEGVSLAAVELPELTRLYPDPPREREADGEEEPPEPDPEDVPEWAREEALADLDGRLRALERILPVGSSLMVVGVSMDTGPSQLTVALSGEITEDGFSGSESYLASESTRRPGLVALTDTTPTVLTALGLKATEPTSGRVWHLAERPPSVEQALVRLVDFNTAAVVVGAAIPGFFSGLVAFQLLIYAAAAYALHRYSGRQRGKRALVLSVTRIVALAGAAFPVASYLANLIPWWASGSPLVALLACVVTADALVVALAVAGPWRRSILGPMTVVAGATTAVLFLDLCFEANLQMNSPTGYSPIVGGRFYGIGNIAFATFATGMLMAVAGIAHGLITRGRRRAAVATTLAVGTASVLIVGWPGLGTDFGGVIALVPGLAVTTMMIAGVRVTPLRLVAVGAVAVAAISLLSWRDHLRPPEERSHLGAFAAQVVNGEAGTVLARKLGAMLGTLGNWQLTLLAACALVFLFVVLNRPTKWRIGALQRAYEYAPTLRAGLTGSLVTALAGFAANDSGVAIPAIALTVAVPLTLSACVWAVQQEDLDQTPGRQPTENAHCL</sequence>
<evidence type="ECO:0000256" key="3">
    <source>
        <dbReference type="SAM" id="SignalP"/>
    </source>
</evidence>
<evidence type="ECO:0000256" key="2">
    <source>
        <dbReference type="SAM" id="Phobius"/>
    </source>
</evidence>
<feature type="signal peptide" evidence="3">
    <location>
        <begin position="1"/>
        <end position="36"/>
    </location>
</feature>
<feature type="transmembrane region" description="Helical" evidence="2">
    <location>
        <begin position="606"/>
        <end position="624"/>
    </location>
</feature>
<comment type="caution">
    <text evidence="4">The sequence shown here is derived from an EMBL/GenBank/DDBJ whole genome shotgun (WGS) entry which is preliminary data.</text>
</comment>
<keyword evidence="2" id="KW-0812">Transmembrane</keyword>
<accession>A0ABU7KY46</accession>
<reference evidence="4 5" key="1">
    <citation type="submission" date="2023-07" db="EMBL/GenBank/DDBJ databases">
        <authorList>
            <person name="Girao M."/>
            <person name="Carvalho M.F."/>
        </authorList>
    </citation>
    <scope>NUCLEOTIDE SEQUENCE [LARGE SCALE GENOMIC DNA]</scope>
    <source>
        <strain evidence="4 5">66/93</strain>
    </source>
</reference>
<feature type="transmembrane region" description="Helical" evidence="2">
    <location>
        <begin position="481"/>
        <end position="502"/>
    </location>
</feature>
<keyword evidence="3" id="KW-0732">Signal</keyword>
<feature type="transmembrane region" description="Helical" evidence="2">
    <location>
        <begin position="667"/>
        <end position="684"/>
    </location>
</feature>
<feature type="transmembrane region" description="Helical" evidence="2">
    <location>
        <begin position="728"/>
        <end position="749"/>
    </location>
</feature>
<feature type="transmembrane region" description="Helical" evidence="2">
    <location>
        <begin position="522"/>
        <end position="544"/>
    </location>
</feature>
<feature type="compositionally biased region" description="Low complexity" evidence="1">
    <location>
        <begin position="39"/>
        <end position="53"/>
    </location>
</feature>
<evidence type="ECO:0000313" key="5">
    <source>
        <dbReference type="Proteomes" id="UP001348641"/>
    </source>
</evidence>
<keyword evidence="2" id="KW-1133">Transmembrane helix</keyword>
<feature type="transmembrane region" description="Helical" evidence="2">
    <location>
        <begin position="454"/>
        <end position="474"/>
    </location>
</feature>
<gene>
    <name evidence="4" type="ORF">Q8A49_27445</name>
</gene>
<evidence type="ECO:0000313" key="4">
    <source>
        <dbReference type="EMBL" id="MEE2054238.1"/>
    </source>
</evidence>
<protein>
    <submittedName>
        <fullName evidence="4">Uncharacterized protein</fullName>
    </submittedName>
</protein>
<feature type="transmembrane region" description="Helical" evidence="2">
    <location>
        <begin position="556"/>
        <end position="575"/>
    </location>
</feature>
<feature type="compositionally biased region" description="Acidic residues" evidence="1">
    <location>
        <begin position="241"/>
        <end position="256"/>
    </location>
</feature>
<feature type="transmembrane region" description="Helical" evidence="2">
    <location>
        <begin position="419"/>
        <end position="442"/>
    </location>
</feature>
<feature type="transmembrane region" description="Helical" evidence="2">
    <location>
        <begin position="581"/>
        <end position="599"/>
    </location>
</feature>
<organism evidence="4 5">
    <name type="scientific">Nocardiopsis tropica</name>
    <dbReference type="NCBI Taxonomy" id="109330"/>
    <lineage>
        <taxon>Bacteria</taxon>
        <taxon>Bacillati</taxon>
        <taxon>Actinomycetota</taxon>
        <taxon>Actinomycetes</taxon>
        <taxon>Streptosporangiales</taxon>
        <taxon>Nocardiopsidaceae</taxon>
        <taxon>Nocardiopsis</taxon>
    </lineage>
</organism>
<dbReference type="Proteomes" id="UP001348641">
    <property type="component" value="Unassembled WGS sequence"/>
</dbReference>
<evidence type="ECO:0000256" key="1">
    <source>
        <dbReference type="SAM" id="MobiDB-lite"/>
    </source>
</evidence>
<proteinExistence type="predicted"/>